<keyword evidence="12" id="KW-1185">Reference proteome</keyword>
<keyword evidence="7 8" id="KW-0131">Cell cycle</keyword>
<dbReference type="GO" id="GO:0008764">
    <property type="term" value="F:UDP-N-acetylmuramoylalanine-D-glutamate ligase activity"/>
    <property type="evidence" value="ECO:0007669"/>
    <property type="project" value="UniProtKB-EC"/>
</dbReference>
<sequence length="472" mass="48712">MIARTPSPLADARADLTGRRAAVVGAGKTGLSAVRFLRAAGARVALTDTRADPPALADPEAKEGLAEIALGGLDGSLLARQELVVVSPGVPLAESAIRAAAAAGVPVIGDVELFGRYAGAPVVAITGSNGKSTVTTLVGAMFEAAGRSVRVGGNLGTPALQLLDDHVPEAYVLEVSSFQAEGLDTFRPQVGVLLNLSADHLDRYPDERAYYAAKLRLFANMGAGDVAVLNGDDPEVRGHAGRLPAEVRRVWFGTGAPEPGDAGLTEENGARWLALGGTASPEPVLPERDWPLVGAPNRLNALAALAAGRAAGLEDTAMARAMRGFGGLPHRMEPVATVGGVRYVNDSKGTNLGAVASALEGLEGRWVWIAGGVNKGGDFIALRPVLAAHCREAVLIGEASAEIADAVADVVPVHQANDMRAAVRRAAKVARPGDTVVLSPGCTSFDQYPNFEARGEDFRAAVATLEAQHALR</sequence>
<protein>
    <recommendedName>
        <fullName evidence="7 8">UDP-N-acetylmuramoylalanine--D-glutamate ligase</fullName>
        <ecNumber evidence="7 8">6.3.2.9</ecNumber>
    </recommendedName>
    <alternativeName>
        <fullName evidence="7">D-glutamic acid-adding enzyme</fullName>
    </alternativeName>
    <alternativeName>
        <fullName evidence="7">UDP-N-acetylmuramoyl-L-alanyl-D-glutamate synthetase</fullName>
    </alternativeName>
</protein>
<dbReference type="HAMAP" id="MF_00639">
    <property type="entry name" value="MurD"/>
    <property type="match status" value="1"/>
</dbReference>
<comment type="caution">
    <text evidence="11">The sequence shown here is derived from an EMBL/GenBank/DDBJ whole genome shotgun (WGS) entry which is preliminary data.</text>
</comment>
<dbReference type="InterPro" id="IPR005762">
    <property type="entry name" value="MurD"/>
</dbReference>
<keyword evidence="7 8" id="KW-0573">Peptidoglycan synthesis</keyword>
<evidence type="ECO:0000256" key="2">
    <source>
        <dbReference type="ARBA" id="ARBA00004752"/>
    </source>
</evidence>
<evidence type="ECO:0000256" key="1">
    <source>
        <dbReference type="ARBA" id="ARBA00004496"/>
    </source>
</evidence>
<dbReference type="SUPFAM" id="SSF53244">
    <property type="entry name" value="MurD-like peptide ligases, peptide-binding domain"/>
    <property type="match status" value="1"/>
</dbReference>
<dbReference type="SUPFAM" id="SSF51984">
    <property type="entry name" value="MurCD N-terminal domain"/>
    <property type="match status" value="1"/>
</dbReference>
<dbReference type="EMBL" id="JBGUAW010000007">
    <property type="protein sequence ID" value="MFA9461419.1"/>
    <property type="molecule type" value="Genomic_DNA"/>
</dbReference>
<dbReference type="Pfam" id="PF02875">
    <property type="entry name" value="Mur_ligase_C"/>
    <property type="match status" value="1"/>
</dbReference>
<dbReference type="InterPro" id="IPR036565">
    <property type="entry name" value="Mur-like_cat_sf"/>
</dbReference>
<evidence type="ECO:0000256" key="8">
    <source>
        <dbReference type="RuleBase" id="RU003664"/>
    </source>
</evidence>
<dbReference type="Proteomes" id="UP001575181">
    <property type="component" value="Unassembled WGS sequence"/>
</dbReference>
<dbReference type="Pfam" id="PF21799">
    <property type="entry name" value="MurD-like_N"/>
    <property type="match status" value="1"/>
</dbReference>
<evidence type="ECO:0000256" key="5">
    <source>
        <dbReference type="ARBA" id="ARBA00022741"/>
    </source>
</evidence>
<evidence type="ECO:0000256" key="4">
    <source>
        <dbReference type="ARBA" id="ARBA00022598"/>
    </source>
</evidence>
<keyword evidence="4 7" id="KW-0436">Ligase</keyword>
<feature type="binding site" evidence="7">
    <location>
        <begin position="127"/>
        <end position="133"/>
    </location>
    <ligand>
        <name>ATP</name>
        <dbReference type="ChEBI" id="CHEBI:30616"/>
    </ligand>
</feature>
<evidence type="ECO:0000259" key="10">
    <source>
        <dbReference type="Pfam" id="PF08245"/>
    </source>
</evidence>
<gene>
    <name evidence="7 11" type="primary">murD</name>
    <name evidence="11" type="ORF">ACERLL_11335</name>
</gene>
<evidence type="ECO:0000256" key="7">
    <source>
        <dbReference type="HAMAP-Rule" id="MF_00639"/>
    </source>
</evidence>
<dbReference type="InterPro" id="IPR013221">
    <property type="entry name" value="Mur_ligase_cen"/>
</dbReference>
<organism evidence="11 12">
    <name type="scientific">Thiohalorhabdus methylotrophus</name>
    <dbReference type="NCBI Taxonomy" id="3242694"/>
    <lineage>
        <taxon>Bacteria</taxon>
        <taxon>Pseudomonadati</taxon>
        <taxon>Pseudomonadota</taxon>
        <taxon>Gammaproteobacteria</taxon>
        <taxon>Thiohalorhabdales</taxon>
        <taxon>Thiohalorhabdaceae</taxon>
        <taxon>Thiohalorhabdus</taxon>
    </lineage>
</organism>
<comment type="similarity">
    <text evidence="7">Belongs to the MurCDEF family.</text>
</comment>
<evidence type="ECO:0000259" key="9">
    <source>
        <dbReference type="Pfam" id="PF02875"/>
    </source>
</evidence>
<comment type="pathway">
    <text evidence="2 7 8">Cell wall biogenesis; peptidoglycan biosynthesis.</text>
</comment>
<feature type="domain" description="Mur ligase C-terminal" evidence="9">
    <location>
        <begin position="330"/>
        <end position="440"/>
    </location>
</feature>
<dbReference type="NCBIfam" id="TIGR01087">
    <property type="entry name" value="murD"/>
    <property type="match status" value="1"/>
</dbReference>
<keyword evidence="3 7" id="KW-0963">Cytoplasm</keyword>
<proteinExistence type="inferred from homology"/>
<name>A0ABV4TWB9_9GAMM</name>
<keyword evidence="7 8" id="KW-0132">Cell division</keyword>
<accession>A0ABV4TWB9</accession>
<dbReference type="InterPro" id="IPR036615">
    <property type="entry name" value="Mur_ligase_C_dom_sf"/>
</dbReference>
<evidence type="ECO:0000313" key="11">
    <source>
        <dbReference type="EMBL" id="MFA9461419.1"/>
    </source>
</evidence>
<dbReference type="Gene3D" id="3.40.50.720">
    <property type="entry name" value="NAD(P)-binding Rossmann-like Domain"/>
    <property type="match status" value="1"/>
</dbReference>
<keyword evidence="7 8" id="KW-0961">Cell wall biogenesis/degradation</keyword>
<dbReference type="Pfam" id="PF08245">
    <property type="entry name" value="Mur_ligase_M"/>
    <property type="match status" value="1"/>
</dbReference>
<dbReference type="Gene3D" id="3.40.1190.10">
    <property type="entry name" value="Mur-like, catalytic domain"/>
    <property type="match status" value="1"/>
</dbReference>
<dbReference type="PANTHER" id="PTHR43692">
    <property type="entry name" value="UDP-N-ACETYLMURAMOYLALANINE--D-GLUTAMATE LIGASE"/>
    <property type="match status" value="1"/>
</dbReference>
<dbReference type="Gene3D" id="3.90.190.20">
    <property type="entry name" value="Mur ligase, C-terminal domain"/>
    <property type="match status" value="1"/>
</dbReference>
<evidence type="ECO:0000256" key="6">
    <source>
        <dbReference type="ARBA" id="ARBA00022840"/>
    </source>
</evidence>
<dbReference type="SUPFAM" id="SSF53623">
    <property type="entry name" value="MurD-like peptide ligases, catalytic domain"/>
    <property type="match status" value="1"/>
</dbReference>
<keyword evidence="6 7" id="KW-0067">ATP-binding</keyword>
<keyword evidence="7 8" id="KW-0133">Cell shape</keyword>
<dbReference type="RefSeq" id="WP_373656207.1">
    <property type="nucleotide sequence ID" value="NZ_JBGUAW010000007.1"/>
</dbReference>
<evidence type="ECO:0000313" key="12">
    <source>
        <dbReference type="Proteomes" id="UP001575181"/>
    </source>
</evidence>
<dbReference type="InterPro" id="IPR004101">
    <property type="entry name" value="Mur_ligase_C"/>
</dbReference>
<comment type="catalytic activity">
    <reaction evidence="7 8">
        <text>UDP-N-acetyl-alpha-D-muramoyl-L-alanine + D-glutamate + ATP = UDP-N-acetyl-alpha-D-muramoyl-L-alanyl-D-glutamate + ADP + phosphate + H(+)</text>
        <dbReference type="Rhea" id="RHEA:16429"/>
        <dbReference type="ChEBI" id="CHEBI:15378"/>
        <dbReference type="ChEBI" id="CHEBI:29986"/>
        <dbReference type="ChEBI" id="CHEBI:30616"/>
        <dbReference type="ChEBI" id="CHEBI:43474"/>
        <dbReference type="ChEBI" id="CHEBI:83898"/>
        <dbReference type="ChEBI" id="CHEBI:83900"/>
        <dbReference type="ChEBI" id="CHEBI:456216"/>
        <dbReference type="EC" id="6.3.2.9"/>
    </reaction>
</comment>
<comment type="subcellular location">
    <subcellularLocation>
        <location evidence="1 7 8">Cytoplasm</location>
    </subcellularLocation>
</comment>
<dbReference type="EC" id="6.3.2.9" evidence="7 8"/>
<evidence type="ECO:0000256" key="3">
    <source>
        <dbReference type="ARBA" id="ARBA00022490"/>
    </source>
</evidence>
<dbReference type="PANTHER" id="PTHR43692:SF1">
    <property type="entry name" value="UDP-N-ACETYLMURAMOYLALANINE--D-GLUTAMATE LIGASE"/>
    <property type="match status" value="1"/>
</dbReference>
<reference evidence="11 12" key="1">
    <citation type="submission" date="2024-08" db="EMBL/GenBank/DDBJ databases">
        <title>Whole-genome sequencing of halo(alkali)philic microorganisms from hypersaline lakes.</title>
        <authorList>
            <person name="Sorokin D.Y."/>
            <person name="Merkel A.Y."/>
            <person name="Messina E."/>
            <person name="Yakimov M."/>
        </authorList>
    </citation>
    <scope>NUCLEOTIDE SEQUENCE [LARGE SCALE GENOMIC DNA]</scope>
    <source>
        <strain evidence="11 12">Cl-TMA</strain>
    </source>
</reference>
<feature type="domain" description="Mur ligase central" evidence="10">
    <location>
        <begin position="125"/>
        <end position="307"/>
    </location>
</feature>
<comment type="function">
    <text evidence="7 8">Cell wall formation. Catalyzes the addition of glutamate to the nucleotide precursor UDP-N-acetylmuramoyl-L-alanine (UMA).</text>
</comment>
<keyword evidence="5 7" id="KW-0547">Nucleotide-binding</keyword>